<evidence type="ECO:0000256" key="5">
    <source>
        <dbReference type="ARBA" id="ARBA00022989"/>
    </source>
</evidence>
<dbReference type="PANTHER" id="PTHR42718:SF46">
    <property type="entry name" value="BLR6921 PROTEIN"/>
    <property type="match status" value="1"/>
</dbReference>
<feature type="transmembrane region" description="Helical" evidence="7">
    <location>
        <begin position="113"/>
        <end position="134"/>
    </location>
</feature>
<dbReference type="InterPro" id="IPR011701">
    <property type="entry name" value="MFS"/>
</dbReference>
<feature type="domain" description="Major facilitator superfamily (MFS) profile" evidence="8">
    <location>
        <begin position="22"/>
        <end position="470"/>
    </location>
</feature>
<name>A0A7W7YKQ1_9BACT</name>
<comment type="subcellular location">
    <subcellularLocation>
        <location evidence="1">Cell membrane</location>
        <topology evidence="1">Multi-pass membrane protein</topology>
    </subcellularLocation>
</comment>
<keyword evidence="2" id="KW-0813">Transport</keyword>
<dbReference type="GO" id="GO:0022857">
    <property type="term" value="F:transmembrane transporter activity"/>
    <property type="evidence" value="ECO:0007669"/>
    <property type="project" value="InterPro"/>
</dbReference>
<evidence type="ECO:0000313" key="9">
    <source>
        <dbReference type="EMBL" id="MBB5037978.1"/>
    </source>
</evidence>
<dbReference type="PROSITE" id="PS50850">
    <property type="entry name" value="MFS"/>
    <property type="match status" value="1"/>
</dbReference>
<feature type="transmembrane region" description="Helical" evidence="7">
    <location>
        <begin position="171"/>
        <end position="192"/>
    </location>
</feature>
<dbReference type="Gene3D" id="1.20.1250.20">
    <property type="entry name" value="MFS general substrate transporter like domains"/>
    <property type="match status" value="1"/>
</dbReference>
<dbReference type="InterPro" id="IPR020846">
    <property type="entry name" value="MFS_dom"/>
</dbReference>
<dbReference type="NCBIfam" id="TIGR00711">
    <property type="entry name" value="efflux_EmrB"/>
    <property type="match status" value="1"/>
</dbReference>
<feature type="transmembrane region" description="Helical" evidence="7">
    <location>
        <begin position="308"/>
        <end position="328"/>
    </location>
</feature>
<dbReference type="Gene3D" id="1.20.1720.10">
    <property type="entry name" value="Multidrug resistance protein D"/>
    <property type="match status" value="1"/>
</dbReference>
<keyword evidence="5 7" id="KW-1133">Transmembrane helix</keyword>
<organism evidence="9 10">
    <name type="scientific">Prosthecobacter dejongeii</name>
    <dbReference type="NCBI Taxonomy" id="48465"/>
    <lineage>
        <taxon>Bacteria</taxon>
        <taxon>Pseudomonadati</taxon>
        <taxon>Verrucomicrobiota</taxon>
        <taxon>Verrucomicrobiia</taxon>
        <taxon>Verrucomicrobiales</taxon>
        <taxon>Verrucomicrobiaceae</taxon>
        <taxon>Prosthecobacter</taxon>
    </lineage>
</organism>
<feature type="transmembrane region" description="Helical" evidence="7">
    <location>
        <begin position="212"/>
        <end position="230"/>
    </location>
</feature>
<dbReference type="EMBL" id="JACHIF010000004">
    <property type="protein sequence ID" value="MBB5037978.1"/>
    <property type="molecule type" value="Genomic_DNA"/>
</dbReference>
<dbReference type="InterPro" id="IPR004638">
    <property type="entry name" value="EmrB-like"/>
</dbReference>
<accession>A0A7W7YKQ1</accession>
<feature type="transmembrane region" description="Helical" evidence="7">
    <location>
        <begin position="12"/>
        <end position="32"/>
    </location>
</feature>
<evidence type="ECO:0000256" key="4">
    <source>
        <dbReference type="ARBA" id="ARBA00022692"/>
    </source>
</evidence>
<dbReference type="AlphaFoldDB" id="A0A7W7YKQ1"/>
<evidence type="ECO:0000256" key="2">
    <source>
        <dbReference type="ARBA" id="ARBA00022448"/>
    </source>
</evidence>
<evidence type="ECO:0000256" key="6">
    <source>
        <dbReference type="ARBA" id="ARBA00023136"/>
    </source>
</evidence>
<feature type="transmembrane region" description="Helical" evidence="7">
    <location>
        <begin position="146"/>
        <end position="165"/>
    </location>
</feature>
<comment type="caution">
    <text evidence="9">The sequence shown here is derived from an EMBL/GenBank/DDBJ whole genome shotgun (WGS) entry which is preliminary data.</text>
</comment>
<dbReference type="SUPFAM" id="SSF103473">
    <property type="entry name" value="MFS general substrate transporter"/>
    <property type="match status" value="1"/>
</dbReference>
<keyword evidence="6 7" id="KW-0472">Membrane</keyword>
<reference evidence="9 10" key="1">
    <citation type="submission" date="2020-08" db="EMBL/GenBank/DDBJ databases">
        <title>Genomic Encyclopedia of Type Strains, Phase IV (KMG-IV): sequencing the most valuable type-strain genomes for metagenomic binning, comparative biology and taxonomic classification.</title>
        <authorList>
            <person name="Goeker M."/>
        </authorList>
    </citation>
    <scope>NUCLEOTIDE SEQUENCE [LARGE SCALE GENOMIC DNA]</scope>
    <source>
        <strain evidence="9 10">DSM 12251</strain>
    </source>
</reference>
<feature type="transmembrane region" description="Helical" evidence="7">
    <location>
        <begin position="340"/>
        <end position="359"/>
    </location>
</feature>
<feature type="transmembrane region" description="Helical" evidence="7">
    <location>
        <begin position="88"/>
        <end position="107"/>
    </location>
</feature>
<evidence type="ECO:0000256" key="1">
    <source>
        <dbReference type="ARBA" id="ARBA00004651"/>
    </source>
</evidence>
<proteinExistence type="predicted"/>
<dbReference type="PRINTS" id="PR01036">
    <property type="entry name" value="TCRTETB"/>
</dbReference>
<feature type="transmembrane region" description="Helical" evidence="7">
    <location>
        <begin position="236"/>
        <end position="254"/>
    </location>
</feature>
<dbReference type="Pfam" id="PF07690">
    <property type="entry name" value="MFS_1"/>
    <property type="match status" value="1"/>
</dbReference>
<evidence type="ECO:0000259" key="8">
    <source>
        <dbReference type="PROSITE" id="PS50850"/>
    </source>
</evidence>
<feature type="transmembrane region" description="Helical" evidence="7">
    <location>
        <begin position="444"/>
        <end position="465"/>
    </location>
</feature>
<gene>
    <name evidence="9" type="ORF">HNQ64_002236</name>
</gene>
<keyword evidence="10" id="KW-1185">Reference proteome</keyword>
<dbReference type="CDD" id="cd17503">
    <property type="entry name" value="MFS_LmrB_MDR_like"/>
    <property type="match status" value="1"/>
</dbReference>
<sequence length="484" mass="51783">MTPETAPSAASLAAPSPSLAILPWLVAVALFMENLDATILNTAVPTMSASLGVEPLSLKSVLTSYTLSLAVFIPVSGWMADRFGTKRVFSLAIVLFTIGSLLCAVAYNPPMLVVSRIIQGMGGAMMMPVGRIALVRSFPRSEMLRITTYVIIPALIGPLIGPSLGGAIIHWFSWRIIFLLNVPFAIVGLWLAHRHMPDFKDTQAPPLDRAGFVLFGAGIALLSYVLEVFGEHSQPPLVLAGMTLVSAILLTAYCRHSRRVARPLLAVHLFTIRTFRLSVLGGFITRLGVGGMPFLLPLLYQIGLGFPPWQAGLLTIPLALAAIGMKVISRPLLARFGHRTVLIVNTVLLGLTITVFTQVGPGTSIAMIIPLSFAQGFLSSLQFTSMNTLIFADVDDREASKASSLASTGQQMSASFGVALASMLTAWFLGGLNQTDPAQTVPALHRAFLTMGMLTMLSSFTFWGLKSSDGDNVSLHHSPSQPEA</sequence>
<keyword evidence="3" id="KW-1003">Cell membrane</keyword>
<dbReference type="GO" id="GO:0005886">
    <property type="term" value="C:plasma membrane"/>
    <property type="evidence" value="ECO:0007669"/>
    <property type="project" value="UniProtKB-SubCell"/>
</dbReference>
<feature type="transmembrane region" description="Helical" evidence="7">
    <location>
        <begin position="413"/>
        <end position="432"/>
    </location>
</feature>
<evidence type="ECO:0000256" key="7">
    <source>
        <dbReference type="SAM" id="Phobius"/>
    </source>
</evidence>
<dbReference type="InterPro" id="IPR036259">
    <property type="entry name" value="MFS_trans_sf"/>
</dbReference>
<dbReference type="RefSeq" id="WP_184208373.1">
    <property type="nucleotide sequence ID" value="NZ_JACHIF010000004.1"/>
</dbReference>
<dbReference type="PANTHER" id="PTHR42718">
    <property type="entry name" value="MAJOR FACILITATOR SUPERFAMILY MULTIDRUG TRANSPORTER MFSC"/>
    <property type="match status" value="1"/>
</dbReference>
<evidence type="ECO:0000256" key="3">
    <source>
        <dbReference type="ARBA" id="ARBA00022475"/>
    </source>
</evidence>
<protein>
    <submittedName>
        <fullName evidence="9">EmrB/QacA subfamily drug resistance transporter</fullName>
    </submittedName>
</protein>
<feature type="transmembrane region" description="Helical" evidence="7">
    <location>
        <begin position="275"/>
        <end position="296"/>
    </location>
</feature>
<dbReference type="Proteomes" id="UP000534294">
    <property type="component" value="Unassembled WGS sequence"/>
</dbReference>
<evidence type="ECO:0000313" key="10">
    <source>
        <dbReference type="Proteomes" id="UP000534294"/>
    </source>
</evidence>
<keyword evidence="4 7" id="KW-0812">Transmembrane</keyword>